<sequence>MKKLKIFKWFIAFFYAFLVFVVWWLGFLRYSGNFYEVAPGVYRSHQLYSFNLPKYYEKYHFKTILNLRGAKPNKEWYKYESKFAKEHNITLINFKISDKKVQSIETMKKLISIVKNSKKPILIHCKAGADRTGLVSALYLYSLGDKNASRMLSIKYGHLSIGPTKAMDESFEKFKSLPQP</sequence>
<evidence type="ECO:0000256" key="1">
    <source>
        <dbReference type="ARBA" id="ARBA00009580"/>
    </source>
</evidence>
<evidence type="ECO:0000313" key="5">
    <source>
        <dbReference type="Proteomes" id="UP000298805"/>
    </source>
</evidence>
<dbReference type="PROSITE" id="PS50056">
    <property type="entry name" value="TYR_PHOSPHATASE_2"/>
    <property type="match status" value="1"/>
</dbReference>
<protein>
    <submittedName>
        <fullName evidence="4">Protein tyrosine phosphatase</fullName>
    </submittedName>
</protein>
<evidence type="ECO:0000256" key="2">
    <source>
        <dbReference type="SAM" id="Phobius"/>
    </source>
</evidence>
<dbReference type="InterPro" id="IPR016130">
    <property type="entry name" value="Tyr_Pase_AS"/>
</dbReference>
<reference evidence="4" key="1">
    <citation type="submission" date="2019-06" db="EMBL/GenBank/DDBJ databases">
        <title>A comparative analysis of the Nautiliaceae.</title>
        <authorList>
            <person name="Grosche A."/>
            <person name="Smedile F."/>
            <person name="Vetriani C."/>
        </authorList>
    </citation>
    <scope>NUCLEOTIDE SEQUENCE</scope>
    <source>
        <strain evidence="4">TB6</strain>
    </source>
</reference>
<keyword evidence="2" id="KW-0812">Transmembrane</keyword>
<gene>
    <name evidence="4" type="ORF">C6V80_00875</name>
</gene>
<comment type="similarity">
    <text evidence="1">Belongs to the protein-tyrosine phosphatase family.</text>
</comment>
<evidence type="ECO:0000259" key="3">
    <source>
        <dbReference type="PROSITE" id="PS50056"/>
    </source>
</evidence>
<keyword evidence="5" id="KW-1185">Reference proteome</keyword>
<dbReference type="EMBL" id="CP027432">
    <property type="protein sequence ID" value="QCI27563.1"/>
    <property type="molecule type" value="Genomic_DNA"/>
</dbReference>
<feature type="domain" description="Tyrosine specific protein phosphatases" evidence="3">
    <location>
        <begin position="98"/>
        <end position="140"/>
    </location>
</feature>
<dbReference type="InterPro" id="IPR000387">
    <property type="entry name" value="Tyr_Pase_dom"/>
</dbReference>
<keyword evidence="2" id="KW-1133">Transmembrane helix</keyword>
<keyword evidence="2" id="KW-0472">Membrane</keyword>
<dbReference type="PROSITE" id="PS00383">
    <property type="entry name" value="TYR_PHOSPHATASE_1"/>
    <property type="match status" value="1"/>
</dbReference>
<dbReference type="RefSeq" id="WP_123352639.1">
    <property type="nucleotide sequence ID" value="NZ_CP027432.2"/>
</dbReference>
<proteinExistence type="inferred from homology"/>
<dbReference type="PANTHER" id="PTHR31126">
    <property type="entry name" value="TYROSINE-PROTEIN PHOSPHATASE"/>
    <property type="match status" value="1"/>
</dbReference>
<dbReference type="Proteomes" id="UP000298805">
    <property type="component" value="Chromosome"/>
</dbReference>
<dbReference type="InterPro" id="IPR029021">
    <property type="entry name" value="Prot-tyrosine_phosphatase-like"/>
</dbReference>
<organism evidence="4 5">
    <name type="scientific">Caminibacter pacificus</name>
    <dbReference type="NCBI Taxonomy" id="1424653"/>
    <lineage>
        <taxon>Bacteria</taxon>
        <taxon>Pseudomonadati</taxon>
        <taxon>Campylobacterota</taxon>
        <taxon>Epsilonproteobacteria</taxon>
        <taxon>Nautiliales</taxon>
        <taxon>Nautiliaceae</taxon>
        <taxon>Caminibacter</taxon>
    </lineage>
</organism>
<dbReference type="Pfam" id="PF22741">
    <property type="entry name" value="PTP-NADK"/>
    <property type="match status" value="1"/>
</dbReference>
<dbReference type="Gene3D" id="3.90.190.10">
    <property type="entry name" value="Protein tyrosine phosphatase superfamily"/>
    <property type="match status" value="1"/>
</dbReference>
<evidence type="ECO:0000313" key="4">
    <source>
        <dbReference type="EMBL" id="QCI27563.1"/>
    </source>
</evidence>
<dbReference type="PANTHER" id="PTHR31126:SF72">
    <property type="entry name" value="DUAL SPECIFICITY PROTEIN PHOSPHATASE TPBA"/>
    <property type="match status" value="1"/>
</dbReference>
<accession>A0ABX5TGW5</accession>
<name>A0ABX5TGW5_9BACT</name>
<feature type="transmembrane region" description="Helical" evidence="2">
    <location>
        <begin position="6"/>
        <end position="25"/>
    </location>
</feature>
<dbReference type="SUPFAM" id="SSF52799">
    <property type="entry name" value="(Phosphotyrosine protein) phosphatases II"/>
    <property type="match status" value="1"/>
</dbReference>
<dbReference type="InterPro" id="IPR055214">
    <property type="entry name" value="PTP-NADK"/>
</dbReference>